<sequence>MRDREDPSDIVARTGIAGLAMGESFDGRRRAAAAGVAGDARMITSAMPMQVASLTKPVVAAAAALLCRAEPGVDVRPVADFFPEFDGCWNIARNLTLRDLLSHTSGLLEESLTRPVLAAMGDGDHALDLAAREVVTKRQVHPPGTAWNYYNGNYYLAGAVLARLGGGTFESVIERMVLRPAGMISTGFTVPAGAVHGHSDGVDVPHPELSRARRPAAGLWSTVEDLIRFAEFLLADAELVASMRTPLSPATSVVQYGLGWVIYGETMLHHGATPGSGFRSGLQLIPAERRALAVLVNDERGGEVIDDLFGYEYGA</sequence>
<protein>
    <submittedName>
        <fullName evidence="2">Serine hydrolase domain-containing protein</fullName>
        <ecNumber evidence="2">3.-.-.-</ecNumber>
    </submittedName>
</protein>
<dbReference type="InterPro" id="IPR050789">
    <property type="entry name" value="Diverse_Enzym_Activities"/>
</dbReference>
<feature type="domain" description="Beta-lactamase-related" evidence="1">
    <location>
        <begin position="11"/>
        <end position="301"/>
    </location>
</feature>
<dbReference type="EMBL" id="JBHRZH010000043">
    <property type="protein sequence ID" value="MFC3765723.1"/>
    <property type="molecule type" value="Genomic_DNA"/>
</dbReference>
<dbReference type="InterPro" id="IPR001466">
    <property type="entry name" value="Beta-lactam-related"/>
</dbReference>
<dbReference type="PANTHER" id="PTHR43283">
    <property type="entry name" value="BETA-LACTAMASE-RELATED"/>
    <property type="match status" value="1"/>
</dbReference>
<dbReference type="Proteomes" id="UP001595699">
    <property type="component" value="Unassembled WGS sequence"/>
</dbReference>
<dbReference type="RefSeq" id="WP_205120998.1">
    <property type="nucleotide sequence ID" value="NZ_JAFBCM010000001.1"/>
</dbReference>
<proteinExistence type="predicted"/>
<reference evidence="3" key="1">
    <citation type="journal article" date="2019" name="Int. J. Syst. Evol. Microbiol.">
        <title>The Global Catalogue of Microorganisms (GCM) 10K type strain sequencing project: providing services to taxonomists for standard genome sequencing and annotation.</title>
        <authorList>
            <consortium name="The Broad Institute Genomics Platform"/>
            <consortium name="The Broad Institute Genome Sequencing Center for Infectious Disease"/>
            <person name="Wu L."/>
            <person name="Ma J."/>
        </authorList>
    </citation>
    <scope>NUCLEOTIDE SEQUENCE [LARGE SCALE GENOMIC DNA]</scope>
    <source>
        <strain evidence="3">CGMCC 4.7241</strain>
    </source>
</reference>
<name>A0ABV7YL81_9ACTN</name>
<dbReference type="EC" id="3.-.-.-" evidence="2"/>
<evidence type="ECO:0000313" key="3">
    <source>
        <dbReference type="Proteomes" id="UP001595699"/>
    </source>
</evidence>
<keyword evidence="3" id="KW-1185">Reference proteome</keyword>
<dbReference type="SUPFAM" id="SSF56601">
    <property type="entry name" value="beta-lactamase/transpeptidase-like"/>
    <property type="match status" value="1"/>
</dbReference>
<keyword evidence="2" id="KW-0378">Hydrolase</keyword>
<accession>A0ABV7YL81</accession>
<dbReference type="Gene3D" id="3.40.710.10">
    <property type="entry name" value="DD-peptidase/beta-lactamase superfamily"/>
    <property type="match status" value="1"/>
</dbReference>
<evidence type="ECO:0000259" key="1">
    <source>
        <dbReference type="Pfam" id="PF00144"/>
    </source>
</evidence>
<dbReference type="Pfam" id="PF00144">
    <property type="entry name" value="Beta-lactamase"/>
    <property type="match status" value="1"/>
</dbReference>
<dbReference type="InterPro" id="IPR012338">
    <property type="entry name" value="Beta-lactam/transpept-like"/>
</dbReference>
<gene>
    <name evidence="2" type="ORF">ACFOUW_33150</name>
</gene>
<evidence type="ECO:0000313" key="2">
    <source>
        <dbReference type="EMBL" id="MFC3765723.1"/>
    </source>
</evidence>
<dbReference type="GO" id="GO:0016787">
    <property type="term" value="F:hydrolase activity"/>
    <property type="evidence" value="ECO:0007669"/>
    <property type="project" value="UniProtKB-KW"/>
</dbReference>
<organism evidence="2 3">
    <name type="scientific">Tenggerimyces flavus</name>
    <dbReference type="NCBI Taxonomy" id="1708749"/>
    <lineage>
        <taxon>Bacteria</taxon>
        <taxon>Bacillati</taxon>
        <taxon>Actinomycetota</taxon>
        <taxon>Actinomycetes</taxon>
        <taxon>Propionibacteriales</taxon>
        <taxon>Nocardioidaceae</taxon>
        <taxon>Tenggerimyces</taxon>
    </lineage>
</organism>
<comment type="caution">
    <text evidence="2">The sequence shown here is derived from an EMBL/GenBank/DDBJ whole genome shotgun (WGS) entry which is preliminary data.</text>
</comment>
<dbReference type="PANTHER" id="PTHR43283:SF3">
    <property type="entry name" value="BETA-LACTAMASE FAMILY PROTEIN (AFU_ORTHOLOGUE AFUA_5G07500)"/>
    <property type="match status" value="1"/>
</dbReference>